<dbReference type="InterPro" id="IPR042070">
    <property type="entry name" value="PucR_C-HTH_sf"/>
</dbReference>
<keyword evidence="5" id="KW-1185">Reference proteome</keyword>
<feature type="domain" description="Purine catabolism PurC-like" evidence="2">
    <location>
        <begin position="37"/>
        <end position="143"/>
    </location>
</feature>
<dbReference type="Proteomes" id="UP000182652">
    <property type="component" value="Unassembled WGS sequence"/>
</dbReference>
<dbReference type="RefSeq" id="WP_066214426.1">
    <property type="nucleotide sequence ID" value="NZ_FNSN01000003.1"/>
</dbReference>
<reference evidence="4 5" key="1">
    <citation type="submission" date="2016-10" db="EMBL/GenBank/DDBJ databases">
        <authorList>
            <person name="de Groot N.N."/>
        </authorList>
    </citation>
    <scope>NUCLEOTIDE SEQUENCE [LARGE SCALE GENOMIC DNA]</scope>
    <source>
        <strain evidence="4 5">DSM 10495</strain>
    </source>
</reference>
<evidence type="ECO:0000313" key="4">
    <source>
        <dbReference type="EMBL" id="SEC47851.1"/>
    </source>
</evidence>
<accession>A0A1H4SVE7</accession>
<feature type="domain" description="PucR C-terminal helix-turn-helix" evidence="3">
    <location>
        <begin position="499"/>
        <end position="555"/>
    </location>
</feature>
<evidence type="ECO:0000256" key="1">
    <source>
        <dbReference type="SAM" id="MobiDB-lite"/>
    </source>
</evidence>
<dbReference type="InterPro" id="IPR012914">
    <property type="entry name" value="PucR_dom"/>
</dbReference>
<evidence type="ECO:0000313" key="5">
    <source>
        <dbReference type="Proteomes" id="UP000182652"/>
    </source>
</evidence>
<gene>
    <name evidence="4" type="ORF">SAMN04489745_2973</name>
</gene>
<dbReference type="InterPro" id="IPR025736">
    <property type="entry name" value="PucR_C-HTH_dom"/>
</dbReference>
<evidence type="ECO:0000259" key="3">
    <source>
        <dbReference type="Pfam" id="PF13556"/>
    </source>
</evidence>
<feature type="region of interest" description="Disordered" evidence="1">
    <location>
        <begin position="246"/>
        <end position="276"/>
    </location>
</feature>
<dbReference type="Gene3D" id="1.10.10.2840">
    <property type="entry name" value="PucR C-terminal helix-turn-helix domain"/>
    <property type="match status" value="1"/>
</dbReference>
<protein>
    <submittedName>
        <fullName evidence="4">PucR C-terminal helix-turn-helix domain-containing protein</fullName>
    </submittedName>
</protein>
<organism evidence="4 5">
    <name type="scientific">Arthrobacter woluwensis</name>
    <dbReference type="NCBI Taxonomy" id="156980"/>
    <lineage>
        <taxon>Bacteria</taxon>
        <taxon>Bacillati</taxon>
        <taxon>Actinomycetota</taxon>
        <taxon>Actinomycetes</taxon>
        <taxon>Micrococcales</taxon>
        <taxon>Micrococcaceae</taxon>
        <taxon>Arthrobacter</taxon>
    </lineage>
</organism>
<dbReference type="Pfam" id="PF07905">
    <property type="entry name" value="PucR"/>
    <property type="match status" value="1"/>
</dbReference>
<dbReference type="PANTHER" id="PTHR33744">
    <property type="entry name" value="CARBOHYDRATE DIACID REGULATOR"/>
    <property type="match status" value="1"/>
</dbReference>
<dbReference type="AlphaFoldDB" id="A0A1H4SVE7"/>
<dbReference type="STRING" id="156980.SAMN04489745_2973"/>
<dbReference type="Pfam" id="PF13556">
    <property type="entry name" value="HTH_30"/>
    <property type="match status" value="1"/>
</dbReference>
<evidence type="ECO:0000259" key="2">
    <source>
        <dbReference type="Pfam" id="PF07905"/>
    </source>
</evidence>
<feature type="compositionally biased region" description="Low complexity" evidence="1">
    <location>
        <begin position="246"/>
        <end position="268"/>
    </location>
</feature>
<dbReference type="PANTHER" id="PTHR33744:SF1">
    <property type="entry name" value="DNA-BINDING TRANSCRIPTIONAL ACTIVATOR ADER"/>
    <property type="match status" value="1"/>
</dbReference>
<dbReference type="InterPro" id="IPR051448">
    <property type="entry name" value="CdaR-like_regulators"/>
</dbReference>
<sequence>MGQSAHSIHGAASAGEAQLDLLPGLTTHRFLAQLPEGVEVLHDAGNVPLRWVETSELADPTPYLLDHELLLTAGLPFLGDGGTDEAVDAFVGRLARARVSALAFGLEPHFDAVPGAVVAACERHGVTLWQLPSSLPFAAVGLAFSRLLESGNASVLRQLTEANRQLIRAALGEGGEQELLEALAQRVSGEVLLFGAHGQLRLTAGARTAGPEVLEEAAGLALDLFAGSGPRVELRETADGALLGLPLRGSPGRGTAARPAAGSRTAPSQRGARRGEPTLGVLVLHTGHPLTATENTMVSTAVGLLELLARQRAAGSLSPGQLATLLLLRGDTRGDDAALSTLLGDSAPGAGSGLRVVIAHPQAEDSADVPAEVLAWRRLWETKLVVHDGTHLLAVTRQEPSPARLSRVEAEGYACAVSRPAPRLGKGGSLAGHALQHVPRLRLEAMALLARAEEERRSLLAEQQPRTFAELMPREAGAGVAREVLGPLLALEPPRRDLLLRVLRAWLAAHGSWDGASSALDIHRNSVRRHVGVIGDTLGRDLGDASVRAELWFALGFLGPGLPGGAAADPSTPADPSAASDDAEPGAAQESQER</sequence>
<dbReference type="EMBL" id="FNSN01000003">
    <property type="protein sequence ID" value="SEC47851.1"/>
    <property type="molecule type" value="Genomic_DNA"/>
</dbReference>
<name>A0A1H4SVE7_9MICC</name>
<proteinExistence type="predicted"/>
<feature type="compositionally biased region" description="Low complexity" evidence="1">
    <location>
        <begin position="565"/>
        <end position="588"/>
    </location>
</feature>
<feature type="region of interest" description="Disordered" evidence="1">
    <location>
        <begin position="564"/>
        <end position="594"/>
    </location>
</feature>